<dbReference type="PROSITE" id="PS51272">
    <property type="entry name" value="SLH"/>
    <property type="match status" value="1"/>
</dbReference>
<keyword evidence="1" id="KW-0732">Signal</keyword>
<dbReference type="Pfam" id="PF00395">
    <property type="entry name" value="SLH"/>
    <property type="match status" value="1"/>
</dbReference>
<reference evidence="3 4" key="1">
    <citation type="journal article" date="2013" name="J. Microbiol.">
        <title>Lysinibacillus chungkukjangi sp. nov., isolated from Chungkukjang, Korean fermented soybean food.</title>
        <authorList>
            <person name="Kim S.J."/>
            <person name="Jang Y.H."/>
            <person name="Hamada M."/>
            <person name="Ahn J.H."/>
            <person name="Weon H.Y."/>
            <person name="Suzuki K."/>
            <person name="Whang K.S."/>
            <person name="Kwon S.W."/>
        </authorList>
    </citation>
    <scope>NUCLEOTIDE SEQUENCE [LARGE SCALE GENOMIC DNA]</scope>
    <source>
        <strain evidence="3 4">MCCC 1A12701</strain>
    </source>
</reference>
<protein>
    <submittedName>
        <fullName evidence="3">S-layer homology domain-containing protein</fullName>
    </submittedName>
</protein>
<evidence type="ECO:0000313" key="4">
    <source>
        <dbReference type="Proteomes" id="UP000274033"/>
    </source>
</evidence>
<dbReference type="OrthoDB" id="2440872at2"/>
<dbReference type="Proteomes" id="UP000274033">
    <property type="component" value="Unassembled WGS sequence"/>
</dbReference>
<feature type="domain" description="SLH" evidence="2">
    <location>
        <begin position="30"/>
        <end position="93"/>
    </location>
</feature>
<keyword evidence="4" id="KW-1185">Reference proteome</keyword>
<organism evidence="3 4">
    <name type="scientific">Lysinibacillus composti</name>
    <dbReference type="NCBI Taxonomy" id="720633"/>
    <lineage>
        <taxon>Bacteria</taxon>
        <taxon>Bacillati</taxon>
        <taxon>Bacillota</taxon>
        <taxon>Bacilli</taxon>
        <taxon>Bacillales</taxon>
        <taxon>Bacillaceae</taxon>
        <taxon>Lysinibacillus</taxon>
    </lineage>
</organism>
<dbReference type="InterPro" id="IPR001119">
    <property type="entry name" value="SLH_dom"/>
</dbReference>
<name>A0A3N9UHD3_9BACI</name>
<evidence type="ECO:0000256" key="1">
    <source>
        <dbReference type="ARBA" id="ARBA00022729"/>
    </source>
</evidence>
<accession>A0A3N9UHD3</accession>
<dbReference type="RefSeq" id="WP_124763321.1">
    <property type="nucleotide sequence ID" value="NZ_JAFBDY010000009.1"/>
</dbReference>
<sequence length="548" mass="60774">MMKGKSYVVNMFTVSSTVTVIVLTVIPGVVSATQFSDIQGNSHEKAIIELGDMGLIYGYPDGMFKPNKGLTNSDVVKLIGRYLRANGYEIPSDYKKKMRFSDLSSDSEEGLLQYAALVKDNGIFTGVNGNLSPKEIMNRENMAIVLVNALSGVHQFDFTTYVANQTFQHEVLDLDKAKVSARSAINVLDFYDLSKVEVFEPKTTLTRGQFATFLYKSTFIKTPNLTIDQVVVFSNNQLIVTLSDQSTHYITLTNPLKENILETVDFDIDGRQYSAEVKFTNLNLDQDLETPNDEDNFYSFKIESDELLLGISPDGKFTELDDADIKVFGLMGDLEVEIGNEDGNAYTISTESKYLNTDGKRVTANLEAIKADNIFEDKFDKYEAEILVTINETGETIRHTLTLTREEAKVSNSKFELIDRKSLSEKLLDDVDVELTASIIADGKLDSEEIFKELLEEGSLVIVDQYGNDHVSFSTPTGEVTFFDGTEKYIGLTITDVKSNNDSGVITSNGTRGTTINLGMDDGLTTGDSFNLAISIDGKSQTLHVYLK</sequence>
<evidence type="ECO:0000313" key="3">
    <source>
        <dbReference type="EMBL" id="RQW75519.1"/>
    </source>
</evidence>
<gene>
    <name evidence="3" type="ORF">EBB45_05100</name>
</gene>
<dbReference type="AlphaFoldDB" id="A0A3N9UHD3"/>
<comment type="caution">
    <text evidence="3">The sequence shown here is derived from an EMBL/GenBank/DDBJ whole genome shotgun (WGS) entry which is preliminary data.</text>
</comment>
<dbReference type="EMBL" id="RRCT01000003">
    <property type="protein sequence ID" value="RQW75519.1"/>
    <property type="molecule type" value="Genomic_DNA"/>
</dbReference>
<evidence type="ECO:0000259" key="2">
    <source>
        <dbReference type="PROSITE" id="PS51272"/>
    </source>
</evidence>
<proteinExistence type="predicted"/>